<dbReference type="EMBL" id="CM031832">
    <property type="protein sequence ID" value="KAG6701169.1"/>
    <property type="molecule type" value="Genomic_DNA"/>
</dbReference>
<evidence type="ECO:0000259" key="11">
    <source>
        <dbReference type="SMART" id="SM00768"/>
    </source>
</evidence>
<keyword evidence="5" id="KW-0472">Membrane</keyword>
<reference evidence="12" key="1">
    <citation type="submission" date="2021-01" db="EMBL/GenBank/DDBJ databases">
        <authorList>
            <person name="Lovell J.T."/>
            <person name="Bentley N."/>
            <person name="Bhattarai G."/>
            <person name="Jenkins J.W."/>
            <person name="Sreedasyam A."/>
            <person name="Alarcon Y."/>
            <person name="Bock C."/>
            <person name="Boston L."/>
            <person name="Carlson J."/>
            <person name="Cervantes K."/>
            <person name="Clermont K."/>
            <person name="Krom N."/>
            <person name="Kubenka K."/>
            <person name="Mamidi S."/>
            <person name="Mattison C."/>
            <person name="Monteros M."/>
            <person name="Pisani C."/>
            <person name="Plott C."/>
            <person name="Rajasekar S."/>
            <person name="Rhein H.S."/>
            <person name="Rohla C."/>
            <person name="Song M."/>
            <person name="Hilaire R.S."/>
            <person name="Shu S."/>
            <person name="Wells L."/>
            <person name="Wang X."/>
            <person name="Webber J."/>
            <person name="Heerema R.J."/>
            <person name="Klein P."/>
            <person name="Conner P."/>
            <person name="Grauke L."/>
            <person name="Grimwood J."/>
            <person name="Schmutz J."/>
            <person name="Randall J.J."/>
        </authorList>
    </citation>
    <scope>NUCLEOTIDE SEQUENCE</scope>
    <source>
        <tissue evidence="12">Leaf</tissue>
    </source>
</reference>
<keyword evidence="4 10" id="KW-0732">Signal</keyword>
<proteinExistence type="predicted"/>
<evidence type="ECO:0000256" key="8">
    <source>
        <dbReference type="ARBA" id="ARBA00023288"/>
    </source>
</evidence>
<dbReference type="Proteomes" id="UP000811246">
    <property type="component" value="Chromosome 8"/>
</dbReference>
<evidence type="ECO:0000256" key="9">
    <source>
        <dbReference type="SAM" id="MobiDB-lite"/>
    </source>
</evidence>
<dbReference type="GO" id="GO:0098552">
    <property type="term" value="C:side of membrane"/>
    <property type="evidence" value="ECO:0007669"/>
    <property type="project" value="UniProtKB-KW"/>
</dbReference>
<comment type="subcellular location">
    <subcellularLocation>
        <location evidence="1">Cell membrane</location>
        <topology evidence="1">Lipid-anchor</topology>
        <topology evidence="1">GPI-anchor</topology>
    </subcellularLocation>
</comment>
<gene>
    <name evidence="12" type="ORF">I3842_08G152200</name>
</gene>
<dbReference type="SMART" id="SM00768">
    <property type="entry name" value="X8"/>
    <property type="match status" value="1"/>
</dbReference>
<feature type="compositionally biased region" description="Low complexity" evidence="9">
    <location>
        <begin position="521"/>
        <end position="558"/>
    </location>
</feature>
<dbReference type="AlphaFoldDB" id="A0A922JE84"/>
<evidence type="ECO:0000256" key="6">
    <source>
        <dbReference type="ARBA" id="ARBA00023157"/>
    </source>
</evidence>
<dbReference type="GO" id="GO:0005886">
    <property type="term" value="C:plasma membrane"/>
    <property type="evidence" value="ECO:0007669"/>
    <property type="project" value="UniProtKB-SubCell"/>
</dbReference>
<feature type="domain" description="X8" evidence="11">
    <location>
        <begin position="430"/>
        <end position="514"/>
    </location>
</feature>
<keyword evidence="6" id="KW-1015">Disulfide bond</keyword>
<evidence type="ECO:0000256" key="4">
    <source>
        <dbReference type="ARBA" id="ARBA00022729"/>
    </source>
</evidence>
<accession>A0A922JE84</accession>
<evidence type="ECO:0000313" key="12">
    <source>
        <dbReference type="EMBL" id="KAG6701169.1"/>
    </source>
</evidence>
<dbReference type="InterPro" id="IPR044788">
    <property type="entry name" value="X8_dom_prot"/>
</dbReference>
<dbReference type="Pfam" id="PF07983">
    <property type="entry name" value="X8"/>
    <property type="match status" value="1"/>
</dbReference>
<feature type="region of interest" description="Disordered" evidence="9">
    <location>
        <begin position="521"/>
        <end position="578"/>
    </location>
</feature>
<evidence type="ECO:0000313" key="13">
    <source>
        <dbReference type="Proteomes" id="UP000811246"/>
    </source>
</evidence>
<sequence>MAEGASKCFFLFLSLFTVCSSGTLVGFSDHARGTAASSPARTISFLKLKNVTPSHIQVFVNDKRKVSNTLSDSGGSVDLYLSKSLLENLLNSQSSIVSWLKSHVMLFLPRVNINSIIVNSGNDLSVQSELLMLLSTLQSTQSALSNLHLESQVKVSVAFSMSFLEKLNQTQKRDLHRICGFIKKIGSYVMIEASIDRHLSMGHQFVQSMIEKAILTSYLLPHNEVPVVLAIKSTPVPSATEIVQFSDQVFKSLENNTQLSKQIVGFYIEVLSMDDLLQRGLKRGEEEIFPSSHRKLISKSHLTTILHDTINPPTVFPTTPISTTPVITSPDNPTPTIVTIPATNPVTIIPANPGSTPLTVPSATPVTIPSTNPPNSPVPITNPVTTPSTVPVAPVTNPVTTYPAPPGAVPVVNPEVPPATTNAPAIPGQSWCVAKTGALEAALQSALDYACGMGGADCSQIQQGGSCFDPNTLQNHASYAFNSYYQKNPGSTSCDFEGTAAIVNDNPSTGSCIYLSSSASSLPLSSSSPTTASPTPTTIPTAPSSPGAGVSSSSPPTVFDTGDPASGTMPNLSPPVNSSTSFSSGLQPFIGCIVLVTSFVTTKIILDM</sequence>
<keyword evidence="8" id="KW-0449">Lipoprotein</keyword>
<dbReference type="PANTHER" id="PTHR31044:SF120">
    <property type="entry name" value="CARBOHYDRATE-BINDING X8 DOMAIN SUPERFAMILY PROTEIN"/>
    <property type="match status" value="1"/>
</dbReference>
<organism evidence="12 13">
    <name type="scientific">Carya illinoinensis</name>
    <name type="common">Pecan</name>
    <dbReference type="NCBI Taxonomy" id="32201"/>
    <lineage>
        <taxon>Eukaryota</taxon>
        <taxon>Viridiplantae</taxon>
        <taxon>Streptophyta</taxon>
        <taxon>Embryophyta</taxon>
        <taxon>Tracheophyta</taxon>
        <taxon>Spermatophyta</taxon>
        <taxon>Magnoliopsida</taxon>
        <taxon>eudicotyledons</taxon>
        <taxon>Gunneridae</taxon>
        <taxon>Pentapetalae</taxon>
        <taxon>rosids</taxon>
        <taxon>fabids</taxon>
        <taxon>Fagales</taxon>
        <taxon>Juglandaceae</taxon>
        <taxon>Carya</taxon>
    </lineage>
</organism>
<feature type="chain" id="PRO_5037485561" description="X8 domain-containing protein" evidence="10">
    <location>
        <begin position="22"/>
        <end position="608"/>
    </location>
</feature>
<protein>
    <recommendedName>
        <fullName evidence="11">X8 domain-containing protein</fullName>
    </recommendedName>
</protein>
<evidence type="ECO:0000256" key="10">
    <source>
        <dbReference type="SAM" id="SignalP"/>
    </source>
</evidence>
<evidence type="ECO:0000256" key="5">
    <source>
        <dbReference type="ARBA" id="ARBA00023136"/>
    </source>
</evidence>
<dbReference type="InterPro" id="IPR012946">
    <property type="entry name" value="X8"/>
</dbReference>
<evidence type="ECO:0000256" key="1">
    <source>
        <dbReference type="ARBA" id="ARBA00004609"/>
    </source>
</evidence>
<keyword evidence="2" id="KW-1003">Cell membrane</keyword>
<comment type="caution">
    <text evidence="12">The sequence shown here is derived from an EMBL/GenBank/DDBJ whole genome shotgun (WGS) entry which is preliminary data.</text>
</comment>
<dbReference type="FunFam" id="1.20.58.1040:FF:000001">
    <property type="entry name" value="Glucan endo-1,3-beta-glucosidase 4"/>
    <property type="match status" value="1"/>
</dbReference>
<dbReference type="PANTHER" id="PTHR31044">
    <property type="entry name" value="BETA-1,3 GLUCANASE"/>
    <property type="match status" value="1"/>
</dbReference>
<evidence type="ECO:0000256" key="2">
    <source>
        <dbReference type="ARBA" id="ARBA00022475"/>
    </source>
</evidence>
<dbReference type="GO" id="GO:0009506">
    <property type="term" value="C:plasmodesma"/>
    <property type="evidence" value="ECO:0007669"/>
    <property type="project" value="UniProtKB-ARBA"/>
</dbReference>
<keyword evidence="3" id="KW-0336">GPI-anchor</keyword>
<evidence type="ECO:0000256" key="7">
    <source>
        <dbReference type="ARBA" id="ARBA00023180"/>
    </source>
</evidence>
<evidence type="ECO:0000256" key="3">
    <source>
        <dbReference type="ARBA" id="ARBA00022622"/>
    </source>
</evidence>
<feature type="signal peptide" evidence="10">
    <location>
        <begin position="1"/>
        <end position="21"/>
    </location>
</feature>
<name>A0A922JE84_CARIL</name>
<keyword evidence="7" id="KW-0325">Glycoprotein</keyword>